<comment type="caution">
    <text evidence="2">The sequence shown here is derived from an EMBL/GenBank/DDBJ whole genome shotgun (WGS) entry which is preliminary data.</text>
</comment>
<dbReference type="Proteomes" id="UP001281410">
    <property type="component" value="Unassembled WGS sequence"/>
</dbReference>
<proteinExistence type="predicted"/>
<evidence type="ECO:0000313" key="2">
    <source>
        <dbReference type="EMBL" id="KAK3219889.1"/>
    </source>
</evidence>
<name>A0AAE0ALZ6_9ROSI</name>
<gene>
    <name evidence="2" type="ORF">Dsin_013859</name>
</gene>
<accession>A0AAE0ALZ6</accession>
<dbReference type="Gene3D" id="6.10.250.3260">
    <property type="match status" value="1"/>
</dbReference>
<protein>
    <submittedName>
        <fullName evidence="2">Uncharacterized protein</fullName>
    </submittedName>
</protein>
<evidence type="ECO:0000313" key="3">
    <source>
        <dbReference type="Proteomes" id="UP001281410"/>
    </source>
</evidence>
<feature type="region of interest" description="Disordered" evidence="1">
    <location>
        <begin position="1"/>
        <end position="22"/>
    </location>
</feature>
<evidence type="ECO:0000256" key="1">
    <source>
        <dbReference type="SAM" id="MobiDB-lite"/>
    </source>
</evidence>
<dbReference type="AlphaFoldDB" id="A0AAE0ALZ6"/>
<reference evidence="2" key="1">
    <citation type="journal article" date="2023" name="Plant J.">
        <title>Genome sequences and population genomics provide insights into the demographic history, inbreeding, and mutation load of two 'living fossil' tree species of Dipteronia.</title>
        <authorList>
            <person name="Feng Y."/>
            <person name="Comes H.P."/>
            <person name="Chen J."/>
            <person name="Zhu S."/>
            <person name="Lu R."/>
            <person name="Zhang X."/>
            <person name="Li P."/>
            <person name="Qiu J."/>
            <person name="Olsen K.M."/>
            <person name="Qiu Y."/>
        </authorList>
    </citation>
    <scope>NUCLEOTIDE SEQUENCE</scope>
    <source>
        <strain evidence="2">NBL</strain>
    </source>
</reference>
<dbReference type="EMBL" id="JANJYJ010000004">
    <property type="protein sequence ID" value="KAK3219889.1"/>
    <property type="molecule type" value="Genomic_DNA"/>
</dbReference>
<sequence length="69" mass="7746">MARDVVISTKRQPEGPEPGFKVEGATLETVTPFLTMLLMILREVIRDEECLTKNKGKPQISSIIMAHLH</sequence>
<organism evidence="2 3">
    <name type="scientific">Dipteronia sinensis</name>
    <dbReference type="NCBI Taxonomy" id="43782"/>
    <lineage>
        <taxon>Eukaryota</taxon>
        <taxon>Viridiplantae</taxon>
        <taxon>Streptophyta</taxon>
        <taxon>Embryophyta</taxon>
        <taxon>Tracheophyta</taxon>
        <taxon>Spermatophyta</taxon>
        <taxon>Magnoliopsida</taxon>
        <taxon>eudicotyledons</taxon>
        <taxon>Gunneridae</taxon>
        <taxon>Pentapetalae</taxon>
        <taxon>rosids</taxon>
        <taxon>malvids</taxon>
        <taxon>Sapindales</taxon>
        <taxon>Sapindaceae</taxon>
        <taxon>Hippocastanoideae</taxon>
        <taxon>Acereae</taxon>
        <taxon>Dipteronia</taxon>
    </lineage>
</organism>
<keyword evidence="3" id="KW-1185">Reference proteome</keyword>